<keyword evidence="1" id="KW-0808">Transferase</keyword>
<protein>
    <submittedName>
        <fullName evidence="8">Response regulator</fullName>
    </submittedName>
</protein>
<dbReference type="RefSeq" id="WP_141462635.1">
    <property type="nucleotide sequence ID" value="NZ_RBZW01000003.1"/>
</dbReference>
<dbReference type="Pfam" id="PF00072">
    <property type="entry name" value="Response_reg"/>
    <property type="match status" value="1"/>
</dbReference>
<evidence type="ECO:0000256" key="6">
    <source>
        <dbReference type="SAM" id="Coils"/>
    </source>
</evidence>
<dbReference type="InterPro" id="IPR031803">
    <property type="entry name" value="BAT_GAF/HTH-assoc"/>
</dbReference>
<accession>A0A4S3TSJ4</accession>
<dbReference type="InterPro" id="IPR007050">
    <property type="entry name" value="HTH_bacterioopsin"/>
</dbReference>
<dbReference type="PANTHER" id="PTHR34236">
    <property type="entry name" value="DIMETHYL SULFOXIDE REDUCTASE TRANSCRIPTIONAL ACTIVATOR"/>
    <property type="match status" value="1"/>
</dbReference>
<evidence type="ECO:0000259" key="7">
    <source>
        <dbReference type="PROSITE" id="PS50110"/>
    </source>
</evidence>
<evidence type="ECO:0000313" key="9">
    <source>
        <dbReference type="Proteomes" id="UP000318864"/>
    </source>
</evidence>
<feature type="modified residue" description="4-aspartylphosphate" evidence="5">
    <location>
        <position position="57"/>
    </location>
</feature>
<feature type="coiled-coil region" evidence="6">
    <location>
        <begin position="134"/>
        <end position="161"/>
    </location>
</feature>
<dbReference type="SMART" id="SM00448">
    <property type="entry name" value="REC"/>
    <property type="match status" value="1"/>
</dbReference>
<dbReference type="GO" id="GO:0000160">
    <property type="term" value="P:phosphorelay signal transduction system"/>
    <property type="evidence" value="ECO:0007669"/>
    <property type="project" value="InterPro"/>
</dbReference>
<evidence type="ECO:0000313" key="8">
    <source>
        <dbReference type="EMBL" id="THE66680.1"/>
    </source>
</evidence>
<dbReference type="EMBL" id="RBZW01000003">
    <property type="protein sequence ID" value="THE66680.1"/>
    <property type="molecule type" value="Genomic_DNA"/>
</dbReference>
<evidence type="ECO:0000256" key="1">
    <source>
        <dbReference type="ARBA" id="ARBA00022679"/>
    </source>
</evidence>
<dbReference type="InterPro" id="IPR011006">
    <property type="entry name" value="CheY-like_superfamily"/>
</dbReference>
<dbReference type="PROSITE" id="PS50110">
    <property type="entry name" value="RESPONSE_REGULATORY"/>
    <property type="match status" value="1"/>
</dbReference>
<feature type="domain" description="Response regulatory" evidence="7">
    <location>
        <begin position="6"/>
        <end position="122"/>
    </location>
</feature>
<dbReference type="Gene3D" id="3.40.50.2300">
    <property type="match status" value="1"/>
</dbReference>
<evidence type="ECO:0000256" key="5">
    <source>
        <dbReference type="PROSITE-ProRule" id="PRU00169"/>
    </source>
</evidence>
<dbReference type="GO" id="GO:0016301">
    <property type="term" value="F:kinase activity"/>
    <property type="evidence" value="ECO:0007669"/>
    <property type="project" value="UniProtKB-KW"/>
</dbReference>
<dbReference type="Pfam" id="PF15915">
    <property type="entry name" value="BAT"/>
    <property type="match status" value="1"/>
</dbReference>
<dbReference type="SUPFAM" id="SSF52172">
    <property type="entry name" value="CheY-like"/>
    <property type="match status" value="1"/>
</dbReference>
<evidence type="ECO:0000256" key="2">
    <source>
        <dbReference type="ARBA" id="ARBA00022777"/>
    </source>
</evidence>
<dbReference type="CDD" id="cd00156">
    <property type="entry name" value="REC"/>
    <property type="match status" value="1"/>
</dbReference>
<dbReference type="InterPro" id="IPR003018">
    <property type="entry name" value="GAF"/>
</dbReference>
<dbReference type="Pfam" id="PF04967">
    <property type="entry name" value="HTH_10"/>
    <property type="match status" value="1"/>
</dbReference>
<dbReference type="InterPro" id="IPR001789">
    <property type="entry name" value="Sig_transdc_resp-reg_receiver"/>
</dbReference>
<gene>
    <name evidence="8" type="ORF">D8Y22_00670</name>
</gene>
<dbReference type="InterPro" id="IPR029016">
    <property type="entry name" value="GAF-like_dom_sf"/>
</dbReference>
<dbReference type="SMART" id="SM00065">
    <property type="entry name" value="GAF"/>
    <property type="match status" value="2"/>
</dbReference>
<name>A0A4S3TSJ4_9EURY</name>
<keyword evidence="4" id="KW-0804">Transcription</keyword>
<dbReference type="SUPFAM" id="SSF55781">
    <property type="entry name" value="GAF domain-like"/>
    <property type="match status" value="2"/>
</dbReference>
<comment type="caution">
    <text evidence="8">The sequence shown here is derived from an EMBL/GenBank/DDBJ whole genome shotgun (WGS) entry which is preliminary data.</text>
</comment>
<keyword evidence="6" id="KW-0175">Coiled coil</keyword>
<keyword evidence="3" id="KW-0805">Transcription regulation</keyword>
<keyword evidence="5" id="KW-0597">Phosphoprotein</keyword>
<evidence type="ECO:0000256" key="4">
    <source>
        <dbReference type="ARBA" id="ARBA00023163"/>
    </source>
</evidence>
<dbReference type="Pfam" id="PF13185">
    <property type="entry name" value="GAF_2"/>
    <property type="match status" value="2"/>
</dbReference>
<evidence type="ECO:0000256" key="3">
    <source>
        <dbReference type="ARBA" id="ARBA00023015"/>
    </source>
</evidence>
<dbReference type="OrthoDB" id="165911at2157"/>
<keyword evidence="2" id="KW-0418">Kinase</keyword>
<reference evidence="8 9" key="1">
    <citation type="submission" date="2018-10" db="EMBL/GenBank/DDBJ databases">
        <title>Natronolimnobius sp. XQ-INN 246 isolated from Inner Mongolia Autonomous Region of China.</title>
        <authorList>
            <person name="Xue Q."/>
        </authorList>
    </citation>
    <scope>NUCLEOTIDE SEQUENCE [LARGE SCALE GENOMIC DNA]</scope>
    <source>
        <strain evidence="8 9">XQ-INN 246</strain>
    </source>
</reference>
<keyword evidence="9" id="KW-1185">Reference proteome</keyword>
<dbReference type="PANTHER" id="PTHR34236:SF1">
    <property type="entry name" value="DIMETHYL SULFOXIDE REDUCTASE TRANSCRIPTIONAL ACTIVATOR"/>
    <property type="match status" value="1"/>
</dbReference>
<dbReference type="Gene3D" id="3.30.450.40">
    <property type="match status" value="2"/>
</dbReference>
<proteinExistence type="predicted"/>
<organism evidence="8 9">
    <name type="scientific">Salinadaptatus halalkaliphilus</name>
    <dbReference type="NCBI Taxonomy" id="2419781"/>
    <lineage>
        <taxon>Archaea</taxon>
        <taxon>Methanobacteriati</taxon>
        <taxon>Methanobacteriota</taxon>
        <taxon>Stenosarchaea group</taxon>
        <taxon>Halobacteria</taxon>
        <taxon>Halobacteriales</taxon>
        <taxon>Natrialbaceae</taxon>
        <taxon>Salinadaptatus</taxon>
    </lineage>
</organism>
<dbReference type="Proteomes" id="UP000318864">
    <property type="component" value="Unassembled WGS sequence"/>
</dbReference>
<sequence length="698" mass="77433">MSQPISVLVVDNEPGFADLAAEMLEREREDIAAESATSGPDALARLDEQPIDCIVSDYEMPDLSGLELLERVRERDPELPFILFTGRGSEDVASEAIAAGVTQYLQKESGSEQYALLANQITNAVSRYRTETALRESERRYERTVATLHEATRRLMRAETKTDIYQQAVDVASDILEATVAVAYAFDPGRGVLEHAASARTSREPVDPVESFERGDGRIWDVFSAGERESVSHDADDGVTINETVSRRELLVPLGAHGVIAAGTSSTDGFDETTTELFQVLAANTEAALDRAEREQLLREHDRTLTDQNEELTRLNHINEIVREINHGIAQASTREEIETTVCNRLADTDRYRFAWIATTDDDASGPDTWDGIDASYVDRIRNDDRAPETTLAERTLERGCVQIVENVLEADGWDRRRTEALTYGFQTIVAVPLSAQDHQFGVLFVHVDGVDAIGDSGRDVFAELGETIGYAIRSVERTQAMLTDSHLELELVCRDERLLLNRLAEFVDGEITVEGVVDRDGDPSVFVSTPVTADLSALADERATVEATTLVSSGEDERLFELTLTSMPLWSVLRSHNVRLRTATAVDGAATLVLDVPQPTETRSLVEAIKAEFPATELVARRETERTRSAHQLDTYLEERLTDKQFAALQAAHYGGFFEWPRESTGEDLADALDISAPTYHYHLRAAERKLVSLVFE</sequence>
<dbReference type="AlphaFoldDB" id="A0A4S3TSJ4"/>